<evidence type="ECO:0000256" key="1">
    <source>
        <dbReference type="SAM" id="MobiDB-lite"/>
    </source>
</evidence>
<reference evidence="4" key="1">
    <citation type="submission" date="2010-12" db="EMBL/GenBank/DDBJ databases">
        <title>Complete sequence of chromosome 2 of Asticcacaulis excentricus CB 48.</title>
        <authorList>
            <consortium name="US DOE Joint Genome Institute"/>
            <person name="Lucas S."/>
            <person name="Copeland A."/>
            <person name="Lapidus A."/>
            <person name="Cheng J.-F."/>
            <person name="Bruce D."/>
            <person name="Goodwin L."/>
            <person name="Pitluck S."/>
            <person name="Teshima H."/>
            <person name="Davenport K."/>
            <person name="Detter J.C."/>
            <person name="Han C."/>
            <person name="Tapia R."/>
            <person name="Land M."/>
            <person name="Hauser L."/>
            <person name="Jeffries C."/>
            <person name="Kyrpides N."/>
            <person name="Ivanova N."/>
            <person name="Ovchinnikova G."/>
            <person name="Brun Y.V."/>
            <person name="Woyke T."/>
        </authorList>
    </citation>
    <scope>NUCLEOTIDE SEQUENCE [LARGE SCALE GENOMIC DNA]</scope>
    <source>
        <strain evidence="4">ATCC 15261 / DSM 4724 / KCTC 12464 / NCIMB 9791 / VKM B-1370 / CB 48</strain>
    </source>
</reference>
<proteinExistence type="predicted"/>
<keyword evidence="4" id="KW-1185">Reference proteome</keyword>
<keyword evidence="2" id="KW-0812">Transmembrane</keyword>
<dbReference type="KEGG" id="aex:Astex_2572"/>
<accession>E8RV20</accession>
<name>E8RV20_ASTEC</name>
<keyword evidence="2" id="KW-1133">Transmembrane helix</keyword>
<feature type="region of interest" description="Disordered" evidence="1">
    <location>
        <begin position="68"/>
        <end position="139"/>
    </location>
</feature>
<dbReference type="HOGENOM" id="CLU_1227865_0_0_5"/>
<sequence>MVNAGMADGQGRVRNRAERWGWAVAVALALHALAGLLVVWLTPVRAVPESPPVEIELWPMPVITRPEPQAEAAPAPTPAEPTPHRSLPAPTPPVPRTPVPQTQTPPSLIEKPSTPPSTTETGTGVTPRAYAEGGDAGRAATTRALNKRQFCIQQRNEGRPMDKDCPVSASREVVLPLKPPETRPTQLCLAAREREWQKYREGRGAYPGLRDMVSGKKKCRQGWDD</sequence>
<keyword evidence="2" id="KW-0472">Membrane</keyword>
<feature type="transmembrane region" description="Helical" evidence="2">
    <location>
        <begin position="20"/>
        <end position="41"/>
    </location>
</feature>
<gene>
    <name evidence="3" type="ordered locus">Astex_2572</name>
</gene>
<protein>
    <submittedName>
        <fullName evidence="3">Uncharacterized protein</fullName>
    </submittedName>
</protein>
<evidence type="ECO:0000313" key="3">
    <source>
        <dbReference type="EMBL" id="ADU14220.1"/>
    </source>
</evidence>
<dbReference type="Proteomes" id="UP000001492">
    <property type="component" value="Chromosome 2"/>
</dbReference>
<feature type="compositionally biased region" description="Pro residues" evidence="1">
    <location>
        <begin position="89"/>
        <end position="98"/>
    </location>
</feature>
<dbReference type="STRING" id="573065.Astex_2572"/>
<evidence type="ECO:0000313" key="4">
    <source>
        <dbReference type="Proteomes" id="UP000001492"/>
    </source>
</evidence>
<organism evidence="3 4">
    <name type="scientific">Asticcacaulis excentricus (strain ATCC 15261 / DSM 4724 / KCTC 12464 / NCIMB 9791 / VKM B-1370 / CB 48)</name>
    <dbReference type="NCBI Taxonomy" id="573065"/>
    <lineage>
        <taxon>Bacteria</taxon>
        <taxon>Pseudomonadati</taxon>
        <taxon>Pseudomonadota</taxon>
        <taxon>Alphaproteobacteria</taxon>
        <taxon>Caulobacterales</taxon>
        <taxon>Caulobacteraceae</taxon>
        <taxon>Asticcacaulis</taxon>
    </lineage>
</organism>
<dbReference type="AlphaFoldDB" id="E8RV20"/>
<dbReference type="EMBL" id="CP002396">
    <property type="protein sequence ID" value="ADU14220.1"/>
    <property type="molecule type" value="Genomic_DNA"/>
</dbReference>
<evidence type="ECO:0000256" key="2">
    <source>
        <dbReference type="SAM" id="Phobius"/>
    </source>
</evidence>
<feature type="compositionally biased region" description="Low complexity" evidence="1">
    <location>
        <begin position="116"/>
        <end position="139"/>
    </location>
</feature>